<dbReference type="EMBL" id="KN837226">
    <property type="protein sequence ID" value="KIJ32479.1"/>
    <property type="molecule type" value="Genomic_DNA"/>
</dbReference>
<accession>A0A0C9UCR7</accession>
<dbReference type="Proteomes" id="UP000054279">
    <property type="component" value="Unassembled WGS sequence"/>
</dbReference>
<sequence>MSDNVHPPLRILPEDGRSVSAKTAQAHVEAFLSDYGNRMATKGGDTTVTTQLHKLKNVLEKEEKEKKEEKH</sequence>
<proteinExistence type="predicted"/>
<name>A0A0C9UCR7_SPHS4</name>
<organism evidence="1 2">
    <name type="scientific">Sphaerobolus stellatus (strain SS14)</name>
    <dbReference type="NCBI Taxonomy" id="990650"/>
    <lineage>
        <taxon>Eukaryota</taxon>
        <taxon>Fungi</taxon>
        <taxon>Dikarya</taxon>
        <taxon>Basidiomycota</taxon>
        <taxon>Agaricomycotina</taxon>
        <taxon>Agaricomycetes</taxon>
        <taxon>Phallomycetidae</taxon>
        <taxon>Geastrales</taxon>
        <taxon>Sphaerobolaceae</taxon>
        <taxon>Sphaerobolus</taxon>
    </lineage>
</organism>
<dbReference type="HOGENOM" id="CLU_184662_0_0_1"/>
<gene>
    <name evidence="1" type="ORF">M422DRAFT_35785</name>
</gene>
<reference evidence="1 2" key="1">
    <citation type="submission" date="2014-06" db="EMBL/GenBank/DDBJ databases">
        <title>Evolutionary Origins and Diversification of the Mycorrhizal Mutualists.</title>
        <authorList>
            <consortium name="DOE Joint Genome Institute"/>
            <consortium name="Mycorrhizal Genomics Consortium"/>
            <person name="Kohler A."/>
            <person name="Kuo A."/>
            <person name="Nagy L.G."/>
            <person name="Floudas D."/>
            <person name="Copeland A."/>
            <person name="Barry K.W."/>
            <person name="Cichocki N."/>
            <person name="Veneault-Fourrey C."/>
            <person name="LaButti K."/>
            <person name="Lindquist E.A."/>
            <person name="Lipzen A."/>
            <person name="Lundell T."/>
            <person name="Morin E."/>
            <person name="Murat C."/>
            <person name="Riley R."/>
            <person name="Ohm R."/>
            <person name="Sun H."/>
            <person name="Tunlid A."/>
            <person name="Henrissat B."/>
            <person name="Grigoriev I.V."/>
            <person name="Hibbett D.S."/>
            <person name="Martin F."/>
        </authorList>
    </citation>
    <scope>NUCLEOTIDE SEQUENCE [LARGE SCALE GENOMIC DNA]</scope>
    <source>
        <strain evidence="1 2">SS14</strain>
    </source>
</reference>
<protein>
    <submittedName>
        <fullName evidence="1">Uncharacterized protein</fullName>
    </submittedName>
</protein>
<evidence type="ECO:0000313" key="2">
    <source>
        <dbReference type="Proteomes" id="UP000054279"/>
    </source>
</evidence>
<dbReference type="AlphaFoldDB" id="A0A0C9UCR7"/>
<keyword evidence="2" id="KW-1185">Reference proteome</keyword>
<evidence type="ECO:0000313" key="1">
    <source>
        <dbReference type="EMBL" id="KIJ32479.1"/>
    </source>
</evidence>
<dbReference type="OrthoDB" id="3017409at2759"/>